<dbReference type="PANTHER" id="PTHR33872">
    <property type="entry name" value="DNA POLYMERASE EPSILON CATALYTIC SUBUNIT A"/>
    <property type="match status" value="1"/>
</dbReference>
<name>A0A4D6NT65_VIGUN</name>
<dbReference type="AlphaFoldDB" id="A0A4D6NT65"/>
<keyword evidence="3" id="KW-1185">Reference proteome</keyword>
<protein>
    <submittedName>
        <fullName evidence="2">Uncharacterized protein</fullName>
    </submittedName>
</protein>
<evidence type="ECO:0000313" key="2">
    <source>
        <dbReference type="EMBL" id="QCE16618.1"/>
    </source>
</evidence>
<proteinExistence type="predicted"/>
<dbReference type="PANTHER" id="PTHR33872:SF14">
    <property type="match status" value="1"/>
</dbReference>
<reference evidence="2 3" key="1">
    <citation type="submission" date="2019-04" db="EMBL/GenBank/DDBJ databases">
        <title>An improved genome assembly and genetic linkage map for asparagus bean, Vigna unguiculata ssp. sesquipedialis.</title>
        <authorList>
            <person name="Xia Q."/>
            <person name="Zhang R."/>
            <person name="Dong Y."/>
        </authorList>
    </citation>
    <scope>NUCLEOTIDE SEQUENCE [LARGE SCALE GENOMIC DNA]</scope>
    <source>
        <tissue evidence="2">Leaf</tissue>
    </source>
</reference>
<feature type="region of interest" description="Disordered" evidence="1">
    <location>
        <begin position="1"/>
        <end position="25"/>
    </location>
</feature>
<dbReference type="Proteomes" id="UP000501690">
    <property type="component" value="Linkage Group LG11"/>
</dbReference>
<evidence type="ECO:0000256" key="1">
    <source>
        <dbReference type="SAM" id="MobiDB-lite"/>
    </source>
</evidence>
<accession>A0A4D6NT65</accession>
<gene>
    <name evidence="2" type="ORF">DEO72_LG11g3635</name>
</gene>
<evidence type="ECO:0000313" key="3">
    <source>
        <dbReference type="Proteomes" id="UP000501690"/>
    </source>
</evidence>
<dbReference type="OrthoDB" id="1858881at2759"/>
<dbReference type="EMBL" id="CP039355">
    <property type="protein sequence ID" value="QCE16618.1"/>
    <property type="molecule type" value="Genomic_DNA"/>
</dbReference>
<sequence>MGSLMAGWNSPTLDPESASIERNRSLTKEQIDAYWKTKEKTESEHIRAISELSGTIQTHKFDDSENSGMSSTVALNRIKKPLNMDVDEKSLKKFVKKNCWWTKSSSAFLNEPPVIEASSNNYASQFHVANVRSTKFKTGNEISAS</sequence>
<dbReference type="Gramene" id="Vigun09g246700.1.v1.2">
    <property type="protein sequence ID" value="Vigun09g246700.1.v1.2"/>
    <property type="gene ID" value="Vigun09g246700.v1.2"/>
</dbReference>
<organism evidence="2 3">
    <name type="scientific">Vigna unguiculata</name>
    <name type="common">Cowpea</name>
    <dbReference type="NCBI Taxonomy" id="3917"/>
    <lineage>
        <taxon>Eukaryota</taxon>
        <taxon>Viridiplantae</taxon>
        <taxon>Streptophyta</taxon>
        <taxon>Embryophyta</taxon>
        <taxon>Tracheophyta</taxon>
        <taxon>Spermatophyta</taxon>
        <taxon>Magnoliopsida</taxon>
        <taxon>eudicotyledons</taxon>
        <taxon>Gunneridae</taxon>
        <taxon>Pentapetalae</taxon>
        <taxon>rosids</taxon>
        <taxon>fabids</taxon>
        <taxon>Fabales</taxon>
        <taxon>Fabaceae</taxon>
        <taxon>Papilionoideae</taxon>
        <taxon>50 kb inversion clade</taxon>
        <taxon>NPAAA clade</taxon>
        <taxon>indigoferoid/millettioid clade</taxon>
        <taxon>Phaseoleae</taxon>
        <taxon>Vigna</taxon>
    </lineage>
</organism>